<dbReference type="GO" id="GO:0030574">
    <property type="term" value="P:collagen catabolic process"/>
    <property type="evidence" value="ECO:0007669"/>
    <property type="project" value="TreeGrafter"/>
</dbReference>
<keyword evidence="5" id="KW-0378">Hydrolase</keyword>
<evidence type="ECO:0000256" key="10">
    <source>
        <dbReference type="SAM" id="MobiDB-lite"/>
    </source>
</evidence>
<evidence type="ECO:0000256" key="9">
    <source>
        <dbReference type="PIRSR" id="PIRSR621190-2"/>
    </source>
</evidence>
<feature type="active site" evidence="8">
    <location>
        <position position="62"/>
    </location>
</feature>
<dbReference type="PRINTS" id="PR00138">
    <property type="entry name" value="MATRIXIN"/>
</dbReference>
<comment type="caution">
    <text evidence="12">The sequence shown here is derived from an EMBL/GenBank/DDBJ whole genome shotgun (WGS) entry which is preliminary data.</text>
</comment>
<dbReference type="GO" id="GO:0008270">
    <property type="term" value="F:zinc ion binding"/>
    <property type="evidence" value="ECO:0007669"/>
    <property type="project" value="InterPro"/>
</dbReference>
<feature type="binding site" evidence="9">
    <location>
        <position position="19"/>
    </location>
    <ligand>
        <name>Zn(2+)</name>
        <dbReference type="ChEBI" id="CHEBI:29105"/>
        <label>1</label>
    </ligand>
</feature>
<feature type="binding site" evidence="9">
    <location>
        <position position="11"/>
    </location>
    <ligand>
        <name>Ca(2+)</name>
        <dbReference type="ChEBI" id="CHEBI:29108"/>
        <label>3</label>
    </ligand>
</feature>
<evidence type="ECO:0000259" key="11">
    <source>
        <dbReference type="Pfam" id="PF00413"/>
    </source>
</evidence>
<evidence type="ECO:0000256" key="5">
    <source>
        <dbReference type="ARBA" id="ARBA00022801"/>
    </source>
</evidence>
<evidence type="ECO:0000256" key="2">
    <source>
        <dbReference type="ARBA" id="ARBA00022670"/>
    </source>
</evidence>
<feature type="compositionally biased region" description="Pro residues" evidence="10">
    <location>
        <begin position="136"/>
        <end position="164"/>
    </location>
</feature>
<keyword evidence="4" id="KW-0732">Signal</keyword>
<dbReference type="OrthoDB" id="10030048at2759"/>
<evidence type="ECO:0000256" key="7">
    <source>
        <dbReference type="ARBA" id="ARBA00023049"/>
    </source>
</evidence>
<feature type="binding site" evidence="9">
    <location>
        <position position="38"/>
    </location>
    <ligand>
        <name>Ca(2+)</name>
        <dbReference type="ChEBI" id="CHEBI:29108"/>
        <label>1</label>
    </ligand>
</feature>
<evidence type="ECO:0000256" key="8">
    <source>
        <dbReference type="PIRSR" id="PIRSR621190-1"/>
    </source>
</evidence>
<keyword evidence="2" id="KW-0645">Protease</keyword>
<keyword evidence="7" id="KW-0482">Metalloprotease</keyword>
<dbReference type="EMBL" id="CAKOFQ010008055">
    <property type="protein sequence ID" value="CAH2011283.1"/>
    <property type="molecule type" value="Genomic_DNA"/>
</dbReference>
<comment type="cofactor">
    <cofactor evidence="9">
        <name>Zn(2+)</name>
        <dbReference type="ChEBI" id="CHEBI:29105"/>
    </cofactor>
    <text evidence="9">Binds 2 Zn(2+) ions per subunit.</text>
</comment>
<evidence type="ECO:0000313" key="12">
    <source>
        <dbReference type="EMBL" id="CAH2011283.1"/>
    </source>
</evidence>
<keyword evidence="3 9" id="KW-0479">Metal-binding</keyword>
<evidence type="ECO:0000256" key="6">
    <source>
        <dbReference type="ARBA" id="ARBA00022833"/>
    </source>
</evidence>
<feature type="binding site" evidence="9">
    <location>
        <position position="65"/>
    </location>
    <ligand>
        <name>Zn(2+)</name>
        <dbReference type="ChEBI" id="CHEBI:29105"/>
        <label>2</label>
        <note>catalytic</note>
    </ligand>
</feature>
<keyword evidence="9" id="KW-0106">Calcium</keyword>
<dbReference type="PANTHER" id="PTHR10201">
    <property type="entry name" value="MATRIX METALLOPROTEINASE"/>
    <property type="match status" value="1"/>
</dbReference>
<dbReference type="GO" id="GO:0030198">
    <property type="term" value="P:extracellular matrix organization"/>
    <property type="evidence" value="ECO:0007669"/>
    <property type="project" value="TreeGrafter"/>
</dbReference>
<proteinExistence type="inferred from homology"/>
<name>A0A9P0Q6X3_ACAOB</name>
<feature type="domain" description="Peptidase M10 metallopeptidase" evidence="11">
    <location>
        <begin position="8"/>
        <end position="103"/>
    </location>
</feature>
<evidence type="ECO:0000256" key="1">
    <source>
        <dbReference type="ARBA" id="ARBA00010370"/>
    </source>
</evidence>
<dbReference type="InterPro" id="IPR024079">
    <property type="entry name" value="MetalloPept_cat_dom_sf"/>
</dbReference>
<dbReference type="AlphaFoldDB" id="A0A9P0Q6X3"/>
<reference evidence="12" key="1">
    <citation type="submission" date="2022-03" db="EMBL/GenBank/DDBJ databases">
        <authorList>
            <person name="Sayadi A."/>
        </authorList>
    </citation>
    <scope>NUCLEOTIDE SEQUENCE</scope>
</reference>
<feature type="region of interest" description="Disordered" evidence="10">
    <location>
        <begin position="112"/>
        <end position="186"/>
    </location>
</feature>
<gene>
    <name evidence="12" type="ORF">ACAOBT_LOCUS32086</name>
</gene>
<dbReference type="Proteomes" id="UP001152888">
    <property type="component" value="Unassembled WGS sequence"/>
</dbReference>
<feature type="binding site" evidence="9">
    <location>
        <position position="71"/>
    </location>
    <ligand>
        <name>Zn(2+)</name>
        <dbReference type="ChEBI" id="CHEBI:29105"/>
        <label>2</label>
        <note>catalytic</note>
    </ligand>
</feature>
<dbReference type="GO" id="GO:0031012">
    <property type="term" value="C:extracellular matrix"/>
    <property type="evidence" value="ECO:0007669"/>
    <property type="project" value="InterPro"/>
</dbReference>
<dbReference type="InterPro" id="IPR001818">
    <property type="entry name" value="Pept_M10_metallopeptidase"/>
</dbReference>
<comment type="cofactor">
    <cofactor evidence="9">
        <name>Ca(2+)</name>
        <dbReference type="ChEBI" id="CHEBI:29108"/>
    </cofactor>
    <text evidence="9">Can bind about 5 Ca(2+) ions per subunit.</text>
</comment>
<feature type="binding site" evidence="9">
    <location>
        <position position="61"/>
    </location>
    <ligand>
        <name>Zn(2+)</name>
        <dbReference type="ChEBI" id="CHEBI:29105"/>
        <label>2</label>
        <note>catalytic</note>
    </ligand>
</feature>
<feature type="binding site" evidence="9">
    <location>
        <position position="33"/>
    </location>
    <ligand>
        <name>Zn(2+)</name>
        <dbReference type="ChEBI" id="CHEBI:29105"/>
        <label>1</label>
    </ligand>
</feature>
<dbReference type="Pfam" id="PF00413">
    <property type="entry name" value="Peptidase_M10"/>
    <property type="match status" value="1"/>
</dbReference>
<dbReference type="Gene3D" id="3.40.390.10">
    <property type="entry name" value="Collagenase (Catalytic Domain)"/>
    <property type="match status" value="1"/>
</dbReference>
<accession>A0A9P0Q6X3</accession>
<feature type="binding site" evidence="9">
    <location>
        <position position="38"/>
    </location>
    <ligand>
        <name>Ca(2+)</name>
        <dbReference type="ChEBI" id="CHEBI:29108"/>
        <label>3</label>
    </ligand>
</feature>
<feature type="binding site" evidence="9">
    <location>
        <position position="35"/>
    </location>
    <ligand>
        <name>Ca(2+)</name>
        <dbReference type="ChEBI" id="CHEBI:29108"/>
        <label>3</label>
    </ligand>
</feature>
<dbReference type="PANTHER" id="PTHR10201:SF291">
    <property type="entry name" value="MATRIX METALLOPROTEINASE 1, ISOFORM C-RELATED"/>
    <property type="match status" value="1"/>
</dbReference>
<feature type="compositionally biased region" description="Low complexity" evidence="10">
    <location>
        <begin position="112"/>
        <end position="135"/>
    </location>
</feature>
<dbReference type="GO" id="GO:0004222">
    <property type="term" value="F:metalloendopeptidase activity"/>
    <property type="evidence" value="ECO:0007669"/>
    <property type="project" value="InterPro"/>
</dbReference>
<comment type="similarity">
    <text evidence="1">Belongs to the peptidase M10A family.</text>
</comment>
<feature type="binding site" evidence="9">
    <location>
        <position position="79"/>
    </location>
    <ligand>
        <name>Zn(2+)</name>
        <dbReference type="ChEBI" id="CHEBI:29105"/>
        <label>2</label>
        <note>catalytic</note>
    </ligand>
</feature>
<evidence type="ECO:0000256" key="4">
    <source>
        <dbReference type="ARBA" id="ARBA00022729"/>
    </source>
</evidence>
<dbReference type="GO" id="GO:0006508">
    <property type="term" value="P:proteolysis"/>
    <property type="evidence" value="ECO:0007669"/>
    <property type="project" value="UniProtKB-KW"/>
</dbReference>
<keyword evidence="13" id="KW-1185">Reference proteome</keyword>
<keyword evidence="6 9" id="KW-0862">Zinc</keyword>
<organism evidence="12 13">
    <name type="scientific">Acanthoscelides obtectus</name>
    <name type="common">Bean weevil</name>
    <name type="synonym">Bruchus obtectus</name>
    <dbReference type="NCBI Taxonomy" id="200917"/>
    <lineage>
        <taxon>Eukaryota</taxon>
        <taxon>Metazoa</taxon>
        <taxon>Ecdysozoa</taxon>
        <taxon>Arthropoda</taxon>
        <taxon>Hexapoda</taxon>
        <taxon>Insecta</taxon>
        <taxon>Pterygota</taxon>
        <taxon>Neoptera</taxon>
        <taxon>Endopterygota</taxon>
        <taxon>Coleoptera</taxon>
        <taxon>Polyphaga</taxon>
        <taxon>Cucujiformia</taxon>
        <taxon>Chrysomeloidea</taxon>
        <taxon>Chrysomelidae</taxon>
        <taxon>Bruchinae</taxon>
        <taxon>Bruchini</taxon>
        <taxon>Acanthoscelides</taxon>
    </lineage>
</organism>
<sequence length="277" mass="30275">MGNDECPLTLDDAGGVLGHAYFPDSSGTCREIHLDINERWYFGNNPNIPKNQTSFLMVLVHEIGHALGIAHSASPNAIMFAFYQHEIRGLDVDDINAVQYLYGRKNKYDSIPTSTTASAIPKTTTTIRSTTQLNPSSPPPKPPRPLTPTPPLPLSRPFPPPKFPAPTNRPSASPPDPAPPLLVPPPALPLAPPPNLSSAPPKLLLPAPKPFLVPLPLPAIIFMSTRKNRPVDKSSRPEPLRGSNVNICSLKPASPEYHLCFYLAWHQKLPAKAWKIF</sequence>
<evidence type="ECO:0000313" key="13">
    <source>
        <dbReference type="Proteomes" id="UP001152888"/>
    </source>
</evidence>
<dbReference type="InterPro" id="IPR021190">
    <property type="entry name" value="Pept_M10A"/>
</dbReference>
<feature type="compositionally biased region" description="Pro residues" evidence="10">
    <location>
        <begin position="172"/>
        <end position="186"/>
    </location>
</feature>
<protein>
    <recommendedName>
        <fullName evidence="11">Peptidase M10 metallopeptidase domain-containing protein</fullName>
    </recommendedName>
</protein>
<dbReference type="GO" id="GO:0005615">
    <property type="term" value="C:extracellular space"/>
    <property type="evidence" value="ECO:0007669"/>
    <property type="project" value="TreeGrafter"/>
</dbReference>
<evidence type="ECO:0000256" key="3">
    <source>
        <dbReference type="ARBA" id="ARBA00022723"/>
    </source>
</evidence>
<dbReference type="SUPFAM" id="SSF55486">
    <property type="entry name" value="Metalloproteases ('zincins'), catalytic domain"/>
    <property type="match status" value="1"/>
</dbReference>